<keyword evidence="3" id="KW-0963">Cytoplasm</keyword>
<comment type="caution">
    <text evidence="6">The sequence shown here is derived from an EMBL/GenBank/DDBJ whole genome shotgun (WGS) entry which is preliminary data.</text>
</comment>
<dbReference type="InterPro" id="IPR016024">
    <property type="entry name" value="ARM-type_fold"/>
</dbReference>
<dbReference type="Gene3D" id="1.25.10.10">
    <property type="entry name" value="Leucine-rich Repeat Variant"/>
    <property type="match status" value="2"/>
</dbReference>
<accession>A0A6A3BHS1</accession>
<dbReference type="EMBL" id="VEPZ02000855">
    <property type="protein sequence ID" value="KAE8716213.1"/>
    <property type="molecule type" value="Genomic_DNA"/>
</dbReference>
<keyword evidence="5" id="KW-0653">Protein transport</keyword>
<dbReference type="PANTHER" id="PTHR10527">
    <property type="entry name" value="IMPORTIN BETA"/>
    <property type="match status" value="1"/>
</dbReference>
<proteinExistence type="predicted"/>
<organism evidence="6 7">
    <name type="scientific">Hibiscus syriacus</name>
    <name type="common">Rose of Sharon</name>
    <dbReference type="NCBI Taxonomy" id="106335"/>
    <lineage>
        <taxon>Eukaryota</taxon>
        <taxon>Viridiplantae</taxon>
        <taxon>Streptophyta</taxon>
        <taxon>Embryophyta</taxon>
        <taxon>Tracheophyta</taxon>
        <taxon>Spermatophyta</taxon>
        <taxon>Magnoliopsida</taxon>
        <taxon>eudicotyledons</taxon>
        <taxon>Gunneridae</taxon>
        <taxon>Pentapetalae</taxon>
        <taxon>rosids</taxon>
        <taxon>malvids</taxon>
        <taxon>Malvales</taxon>
        <taxon>Malvaceae</taxon>
        <taxon>Malvoideae</taxon>
        <taxon>Hibiscus</taxon>
    </lineage>
</organism>
<dbReference type="Proteomes" id="UP000436088">
    <property type="component" value="Unassembled WGS sequence"/>
</dbReference>
<protein>
    <submittedName>
        <fullName evidence="6">Uncharacterized protein</fullName>
    </submittedName>
</protein>
<comment type="subcellular location">
    <subcellularLocation>
        <location evidence="1">Cytoplasm</location>
    </subcellularLocation>
</comment>
<dbReference type="GO" id="GO:0005737">
    <property type="term" value="C:cytoplasm"/>
    <property type="evidence" value="ECO:0007669"/>
    <property type="project" value="UniProtKB-SubCell"/>
</dbReference>
<dbReference type="GO" id="GO:0005634">
    <property type="term" value="C:nucleus"/>
    <property type="evidence" value="ECO:0007669"/>
    <property type="project" value="UniProtKB-SubCell"/>
</dbReference>
<sequence>MKRNHPAALSYYWRLKMPKTARYTTLVAKVTKQAAYDMSKELQMERDIALKEALELLIGLARMEPRFLRRQLVDMVSLMLQIAEVESHEKGIWRSTWHTTETEDEDAGETSNYSVGHECLDRLAFSLGGIMIVPVASEQLPAYLDTPGWQKHHAALISLAQIAEGCAKVMIKNLE</sequence>
<dbReference type="InterPro" id="IPR011989">
    <property type="entry name" value="ARM-like"/>
</dbReference>
<dbReference type="GO" id="GO:0006606">
    <property type="term" value="P:protein import into nucleus"/>
    <property type="evidence" value="ECO:0007669"/>
    <property type="project" value="InterPro"/>
</dbReference>
<dbReference type="InterPro" id="IPR040122">
    <property type="entry name" value="Importin_beta"/>
</dbReference>
<gene>
    <name evidence="6" type="ORF">F3Y22_tig00110156pilonHSYRG00575</name>
</gene>
<evidence type="ECO:0000256" key="2">
    <source>
        <dbReference type="ARBA" id="ARBA00022448"/>
    </source>
</evidence>
<evidence type="ECO:0000313" key="6">
    <source>
        <dbReference type="EMBL" id="KAE8716213.1"/>
    </source>
</evidence>
<keyword evidence="7" id="KW-1185">Reference proteome</keyword>
<evidence type="ECO:0000256" key="4">
    <source>
        <dbReference type="ARBA" id="ARBA00022737"/>
    </source>
</evidence>
<dbReference type="AlphaFoldDB" id="A0A6A3BHS1"/>
<name>A0A6A3BHS1_HIBSY</name>
<reference evidence="6" key="1">
    <citation type="submission" date="2019-09" db="EMBL/GenBank/DDBJ databases">
        <title>Draft genome information of white flower Hibiscus syriacus.</title>
        <authorList>
            <person name="Kim Y.-M."/>
        </authorList>
    </citation>
    <scope>NUCLEOTIDE SEQUENCE [LARGE SCALE GENOMIC DNA]</scope>
    <source>
        <strain evidence="6">YM2019G1</strain>
    </source>
</reference>
<dbReference type="SUPFAM" id="SSF48371">
    <property type="entry name" value="ARM repeat"/>
    <property type="match status" value="1"/>
</dbReference>
<evidence type="ECO:0000256" key="5">
    <source>
        <dbReference type="ARBA" id="ARBA00022927"/>
    </source>
</evidence>
<keyword evidence="2" id="KW-0813">Transport</keyword>
<dbReference type="InterPro" id="IPR041653">
    <property type="entry name" value="Importin_rep_4"/>
</dbReference>
<dbReference type="Pfam" id="PF18808">
    <property type="entry name" value="Importin_rep_4"/>
    <property type="match status" value="1"/>
</dbReference>
<evidence type="ECO:0000256" key="1">
    <source>
        <dbReference type="ARBA" id="ARBA00004496"/>
    </source>
</evidence>
<evidence type="ECO:0000256" key="3">
    <source>
        <dbReference type="ARBA" id="ARBA00022490"/>
    </source>
</evidence>
<evidence type="ECO:0000313" key="7">
    <source>
        <dbReference type="Proteomes" id="UP000436088"/>
    </source>
</evidence>
<keyword evidence="4" id="KW-0677">Repeat</keyword>